<dbReference type="InterPro" id="IPR013783">
    <property type="entry name" value="Ig-like_fold"/>
</dbReference>
<dbReference type="PRINTS" id="PR00313">
    <property type="entry name" value="CABNDNGRPT"/>
</dbReference>
<evidence type="ECO:0000313" key="7">
    <source>
        <dbReference type="Proteomes" id="UP001484535"/>
    </source>
</evidence>
<dbReference type="Pfam" id="PF00353">
    <property type="entry name" value="HemolysinCabind"/>
    <property type="match status" value="3"/>
</dbReference>
<dbReference type="RefSeq" id="WP_346786227.1">
    <property type="nucleotide sequence ID" value="NZ_JBDLBR010000009.1"/>
</dbReference>
<name>A0ABV0D0W6_9SPHN</name>
<dbReference type="PANTHER" id="PTHR23221">
    <property type="entry name" value="GLYCOSYLPHOSPHATIDYLINOSITOL PHOSPHOLIPASE D"/>
    <property type="match status" value="1"/>
</dbReference>
<keyword evidence="1" id="KW-0732">Signal</keyword>
<evidence type="ECO:0000256" key="3">
    <source>
        <dbReference type="ARBA" id="ARBA00022801"/>
    </source>
</evidence>
<dbReference type="InterPro" id="IPR001343">
    <property type="entry name" value="Hemolysn_Ca-bd"/>
</dbReference>
<proteinExistence type="predicted"/>
<dbReference type="SMART" id="SM00191">
    <property type="entry name" value="Int_alpha"/>
    <property type="match status" value="21"/>
</dbReference>
<gene>
    <name evidence="6" type="ORF">ABDJ38_16445</name>
</gene>
<sequence>MAITSKYLVLDVDGDDKGFIDFELAYGTLSLQGQEIQYLGTSYVDALFVRPGATYSLATGSGADRIYLEGKFSDYSLSTSASTLTLTREVAGKVETVNLAGASSSRGADQFIFSDGTVAANEVFNHVAGGTSAPVPSGETSQNPTGAAAPDADISAAMKVAVFDPEGETIALTKPGVTFQVLGNSGVDIVYVADGTQVDATGLGGGTDIVYFRGKWSDYEKEFSAGTIILTREVDGETERVMVASGSRSRNDQLVFADGAVLSQEAGDALRADPEVAFDTLPSYDPETVTPGVTVTVQAIRSPAETVWLHEGDTLSFTLDFNQKVVLAEGKTLTVTALVGGQEFVLTATGTAETALGVKGLVFTGSQIPADLLDADGISLKPDSLALGTATTDDFTGDKGQEVDFAHGEITAPGIRVDSGVPDAAQLTLVGDAIKNEDAVLSADGVLSLVAEQGATAEVRFEGSSGVVIRIIEATGTAQTLALTAAELAELGDGPVHVTSVVTDASGNQSPPAEADFTIDTLAPGAPVLSLSNGVAGGATAAEATSVDGIVHVVAEAGSSVVAVLSSANGSVEITLNADGSSQPLVLSEADLATLGDGEVSVSVMTTDAAGNESGTATTSFTIDTVAPTGMAATVDALSGVITTTGEEAGSTIEYSMDGGDSWSTSYSPKDGSNVILVREVDAAGNASDSQTLEFDLTASLPSLEISLVQDTGQSAGDGITNNGQINVVGKTPNAVIQYSTDQGATWTQSFTAVEGLNQVLVRQVEGSEISPVTALTFTLDSEGPELPTLTLGTGVEGGATHAEAIHSGGAVQVTAQNGTEVQVTFSSGVASVTKTVQGIGTAQAIVLSAEDIALLGDGEISVTATATDVAGNSSALESLSFTLDGNAPGDPVIDLVGDSQKTAAEVTAAEGVILVTAEAGATAKVLFQGADGVVTKTIAGTGEPIAVTLTDAELATLGDGTVSVEAMTRDAAGNSSVKAVLSFTIDTAAPATLEVEGNPYTGLLSITGQEADASIEFSVDGGATWSNTFVATSGLNTVSVRQVDKAGNASDPVLEEFTLDESIDQPSLGLALENDTGASDTDHLTSDSRLNIEGLSAGNEVQYSSDGGETWTSDPAAVEGANLVAVRQYNAQSGTYSAASMMSLTLDETAPDAPVVLPGAGVADGATLSEGASSGGVVRVSAEAGSTVVVKFVGTTGEGSAVEKTITGIGTAKAVILTSAELAQLGDGAVAVTAIATDAAGNASEAGSGSFTLQVEPPEAPVVQLLGGQNKSEADALSVDGVLTVTAQAGLGVRVVFSGVGGSVAKVVETATGGADSITLTEADLLTLGDGPVEITAVTMDAAGNASIVATAEFVLDAVAPDAPVLTLGQGVSEAGDGATAAEAGAGAVFIKADTGSIVTLTFSNGGNEVVKAIEANGASQAVKLNAGDLARLGDGTIAVTASAKDAAGNQSATSDVSFALDTTAPVVGLSLIGTTSKNLTEATAGDGVISVSAETGAAVTVTMNGYSGAVIKLDLTGTGAAQTVTLSEAQVAELGDGPVTVSASVKDKSGNSSGLKTLSFDLDATPPAIPELTLAEGAADGVTALEASAGTGLITLDGESGATLSVTFAGSLGTFTKEYVSDGTPILVSLNAAEQATLGDGSVGVSVVARDESGNASDPATASFDLDRQAPAVPSVWLASGISGGATAEEATAETGVVKVNAEGGSSIVVTLTGIGGSIVRELVGTGTTQSVVLTAADLDELGDGSIVVSATAKDTAGNVSAATDPLQFVLDRAPPAEPTLSLGLGIADGASAAEASSQGGVAYVTSPVGTAIEVTFANGTRTVTKQVTANGGQQAVVLSQTDLATLGSGTITVAAVARDNAGNASSEVTQSFALDMQAPSAPVLTLLGSQAKTSEQAADAGGILEFTAEAGSVVTLNFSNGVETVTRAVTATGSAQTIILTEAEVTQLGNGVIAVGATAVDAVGNASQSQNLNLTIDDVAPNAPTLQLGTGVEGVVSIAEATSATGVATVGAEIGSVVTVTFSNGTDEITKTVVGQGTPQAVVLTAGDLATLGDSNISVTATAKDAAGNQSDVSSAINFTLDSSPPSAPALTLAAGVSDGATLAEAKAATGAVSVVAENEAQVTVTFSNGSNKIVKTLVGTGSAQAVVLSASNLAALGDGTITVSAVARDGVGNESGATTTTFVLDMTPPPSPTLALIGQDEKSATTAASAEGAVHVTAETGTAVTVKFTGTSGTITKSVVGNGNPQAISLSLSDLATLGDGGVLVEASSRDTAGNVAVSSSTAQFTLDRTAPDAPVLALKANVLDGASMDEASTESGLATVTADVGSTVTVTFVNGSNSVAKVLVANGSEQAVVLTESEIALLGNGTVLVSVVATDSVGNESSEVSNSFELDIEAPVAPTVSVVGSADKTSDQAESVGGVVRVVAEVGATATIKFETNAGSVTKEITGTGVGQAVALSATDVTALGEGDVTVSVVVQDDVGNISSTVTSTFTIDDTPPAAPTLQLGTGVDDIASGPEATAATGVVLLTAEVGSTATVTFTNGSKSVSKTVTATGGSQAIRLTSADLVTLGDGTISVSAQAKDAAGNTSDPETTSFLLDNSPPPAPLVTLGAGIANGATRAEASAATGAVSVKGEAGGTIVVTFTNGANSVTKTVTSTGNAQAVTLTASDLAELDDGVISVSAVTRDQVGNVSPAATNSFTLDMTAPTVPVLTLLGDGVKAQEAATDAAGVVSVTGEAGSTIKVTIAQGSQQIVKTLVATGSAQTISLSATELATLGEGKVVITASATDVAGNGSTVSEAVEFTLDRVAPAAPDLAVATDVADVASATEATSASGAVTVTAESGSTVSVVFINGSNSVLKQLEADGTAQAVTLTEGDLQILGDGTITVVATTSDEAGNTSAETSDSFVLDVTPPGSPNLVLSSGIANGATTAEATSATGVVGLTAEAGAEVTVVFTKGANTVTKNLTGTGSQENVSLTAVEASTLGSGTISVSSYVTDGAGNKSDPTATSFVLDLVAPTKPTLAITGSAIKSADGAMDVGGVATVTAEAGSTITVTIKQGSETITKTLIATGSAQAITLSSGNLAQLGDGTVSITAVAKDPAGNVSAVGDAAEFTLDRQAPTLEPLSFPAGIDNVMSADDATSANGAVLVTAEDGATVKVVFIGTLGTVTKDVTGTGSALAVQLTSADLTTLGEGEVVVAAEAEDVAGNTAASGQLAFTLDATAPDAPAVVMGPQVDGAVSRAEAVDAAGVVQVTAENGTTVSVVFTGTNKSITKTFESDGSTHAITLTEAELATIGNGAVTASVTATDDAGNVSAAGTQTFTLDATAPLATLTAGNGANTNEATVQSSEAGTAYLVNVTEAGTITQISDITSLDTQFWNSVDVTADSSTTLSLAGLMSGTYRLYTLDAAGNLSAASNETYSVTNTVDLAALSNAENTVGFQVVGSSADDTAGHSVSSAGDVNGDGLDDLIIGAYLANGQVGKAYVVFGQTDSGLSLDLSALSAAGNTLGFQIAGTAASDYVGISVSSAGDVNGDGLMDLIVGATGNFDKPGKAFVVYGRTEGGTISVGGLSQAGNTLGFEISGCSNADRTGASVSAAGDVNGDGLADLIVGASSDDSVGSNKGQAYVVYGRTSGLPVNVRDLDASGNALGFKILASTDGGDQLVGHSVSYAGDLNGDGLADMVVGARYDDTNGNNVGKAYVIYGRTGGEAIELSAVGAQDSTLGFEIVGSSDNDGLGHSVSSAGDVNGDGLGDLIIGVPDAGSSGTANIGKAYVVYGRTNAGQVNVAELNAAGNTLGFVINGFEDNGQAGFSVSSAGDINGDGLADLLVGMRNGDNGAVDAGSAYVVYGRKGGAPVELSALTAPGNSDGFAVLGSSGNDYTGASVSAAGDVNGDGLADLLVGAPNADGTSSNMGKAYVLFGTTNGAFSASQVDQLGTANADVLTGTLDDETLVGGAGNDQLIGGGGIDVLYGGAGNDRIVLNADNFANLGAAGNRVDGGSGVDTLAIDGAGLSLDFGDFGNTIIQGIERIDLTGTGDNSLTLNLGNILALHAGTGESGFDKFEAQVGKMGRQQVMVDGNAGDTLNLDGAGWTLTSGTVRIGTNDYVMYNSIRSAVQVLVDSDVTVNYTPDSVFDVRALSDGQNTMGFQIVGSFADDNTGYSVSSAGDVNGDGLEDMIIGAPSAEAFLADWAGKAYVVYGRTDGKQVDLAALTVQDNTQGFEIVGTGADILAGYSVSAAGDVNGDGLADVIVSARDVAGVDEVKSGAAYVIYGRSVGGPVHISNVTAANNTLGFQILGTSGNDGISYSVSSAGDVNGDGLADLIIGAPDNNGQVGKAYVVYGRTGGAPVNVSDLAASGNTLGFEIVGSAVGDSTGLSVSSLGDVNGDGLGDMIIGVQNADGPGGENVGKAYVVYGRTGGLSIDISDLNAANNTLGFEIVGSAASDNLGYWVSSAGDVNGDGLADMVVGAVGADGAAGEGVGKAYVIYGRTNGSAVDLAALSDTANTLGFQIVGSSVGDNAGSSVSSAGDINGDGLDDLIIGVRNADVDGGNDTGKTYVVYGRTDGAQIDISDLSVAGNTLGFEIAGSSAGDNTGTSVSSAGDINGDGLDDLIIGSFQSASGGVTGTGKTYVLYGSTSGVFSASQVDQLGTSGADTMTGSSGDDSLVGGRGNDVLIGGGGKDVLYGGAGDDRFVLNADNVANFGASGARIKGGTGLDTLALDGAGITLDLAGEGKGHMTGIEKIDITGSGDNKLILSLGNFRELHDLTGESSFNVFQNLTGANGKQQLLIEGNAGDSLDLTGAGWTESNTIERNGTKYYAVYNARNSDMQLLVNTEITVDVTTDAVIDLSNMSVAGRGLGFQIEGSSAGDNAGYSVSSAGDVNGDGLDDLIVGAQNADGPGRTNSGKAYVVYGHTGDTPINLSALSVAGNTLGFEIVGSEASDNAGWSVSSAGDVNGDGLADMIVGATGNNAYGQDFAGKAYVVYGRTSGGSIDLSAVTDAGNGLGFEIVGTGEFSYVGNSVSSVGDVNGDGLADLIVSAHGTAGTPGAAYVIYGRTDGATVVVSNIDPDGNTAGFQIEGSSVGDQTSYSVSSAGDVNGDGLADMIVSAHDADGPGGENVGKAYVVYGRTGGNSINVTELTVPGNTLGFEIVGSEASDNAGYSVSSAGDVNGDGLDDLIVGAQNADGPGVQDAGKAYVVYGRTEGSTVNLSALSDSANTLGFQIEGSFAQDVAGWSVSSAGDINGDGLDDLIVGARYADSVGGSGAGKAYVVYGRADGAPVDLAALSEAGNTVGFQIEGSSALDFVGHSVSAAGDVNGDGLADLIVGAPNADGQGGSDVGKAYVLFGATNGAFGANQVDQLGTSGADTLTGTTGDETLVGGRGNDVLIGGGGKDVLYGGAGADQLVIDGDNLAKLDLSGSRIDGGGGIDTLTLDGAGMALDLRDIGNSHITGIEKIDLTGSGDNSLTLELGDMLALHANTSESAINIFEDIIGANDKQQLLIDGDTGDIVNLSSDWAAGGIDYDFGDDTYQVYTHSGNSSVQLIVNVELTVQTIAA</sequence>
<keyword evidence="7" id="KW-1185">Reference proteome</keyword>
<dbReference type="PROSITE" id="PS00330">
    <property type="entry name" value="HEMOLYSIN_CALCIUM"/>
    <property type="match status" value="4"/>
</dbReference>
<evidence type="ECO:0000313" key="6">
    <source>
        <dbReference type="EMBL" id="MEN7538764.1"/>
    </source>
</evidence>
<dbReference type="PROSITE" id="PS51470">
    <property type="entry name" value="FG_GAP"/>
    <property type="match status" value="20"/>
</dbReference>
<organism evidence="6 7">
    <name type="scientific">Aurantiacibacter flavus</name>
    <dbReference type="NCBI Taxonomy" id="3145232"/>
    <lineage>
        <taxon>Bacteria</taxon>
        <taxon>Pseudomonadati</taxon>
        <taxon>Pseudomonadota</taxon>
        <taxon>Alphaproteobacteria</taxon>
        <taxon>Sphingomonadales</taxon>
        <taxon>Erythrobacteraceae</taxon>
        <taxon>Aurantiacibacter</taxon>
    </lineage>
</organism>
<keyword evidence="2" id="KW-0677">Repeat</keyword>
<dbReference type="Gene3D" id="2.130.10.130">
    <property type="entry name" value="Integrin alpha, N-terminal"/>
    <property type="match status" value="11"/>
</dbReference>
<dbReference type="Gene3D" id="2.150.10.10">
    <property type="entry name" value="Serralysin-like metalloprotease, C-terminal"/>
    <property type="match status" value="1"/>
</dbReference>
<protein>
    <submittedName>
        <fullName evidence="6">Uncharacterized protein</fullName>
    </submittedName>
</protein>
<dbReference type="InterPro" id="IPR013519">
    <property type="entry name" value="Int_alpha_beta-p"/>
</dbReference>
<dbReference type="PRINTS" id="PR01185">
    <property type="entry name" value="INTEGRINA"/>
</dbReference>
<evidence type="ECO:0000256" key="1">
    <source>
        <dbReference type="ARBA" id="ARBA00022729"/>
    </source>
</evidence>
<dbReference type="Pfam" id="PF01839">
    <property type="entry name" value="FG-GAP"/>
    <property type="match status" value="15"/>
</dbReference>
<feature type="compositionally biased region" description="Polar residues" evidence="5">
    <location>
        <begin position="2589"/>
        <end position="2601"/>
    </location>
</feature>
<dbReference type="PANTHER" id="PTHR23221:SF7">
    <property type="entry name" value="PHOSPHATIDYLINOSITOL-GLYCAN-SPECIFIC PHOSPHOLIPASE D"/>
    <property type="match status" value="1"/>
</dbReference>
<evidence type="ECO:0000256" key="2">
    <source>
        <dbReference type="ARBA" id="ARBA00022737"/>
    </source>
</evidence>
<dbReference type="InterPro" id="IPR000413">
    <property type="entry name" value="Integrin_alpha"/>
</dbReference>
<dbReference type="InterPro" id="IPR028994">
    <property type="entry name" value="Integrin_alpha_N"/>
</dbReference>
<dbReference type="SUPFAM" id="SSF69318">
    <property type="entry name" value="Integrin alpha N-terminal domain"/>
    <property type="match status" value="7"/>
</dbReference>
<dbReference type="SUPFAM" id="SSF51120">
    <property type="entry name" value="beta-Roll"/>
    <property type="match status" value="1"/>
</dbReference>
<dbReference type="Gene3D" id="2.60.40.10">
    <property type="entry name" value="Immunoglobulins"/>
    <property type="match status" value="20"/>
</dbReference>
<dbReference type="InterPro" id="IPR018511">
    <property type="entry name" value="Hemolysin-typ_Ca-bd_CS"/>
</dbReference>
<evidence type="ECO:0000256" key="4">
    <source>
        <dbReference type="ARBA" id="ARBA00023180"/>
    </source>
</evidence>
<dbReference type="Proteomes" id="UP001484535">
    <property type="component" value="Unassembled WGS sequence"/>
</dbReference>
<accession>A0ABV0D0W6</accession>
<comment type="caution">
    <text evidence="6">The sequence shown here is derived from an EMBL/GenBank/DDBJ whole genome shotgun (WGS) entry which is preliminary data.</text>
</comment>
<reference evidence="6 7" key="1">
    <citation type="submission" date="2024-05" db="EMBL/GenBank/DDBJ databases">
        <authorList>
            <person name="Park S."/>
        </authorList>
    </citation>
    <scope>NUCLEOTIDE SEQUENCE [LARGE SCALE GENOMIC DNA]</scope>
    <source>
        <strain evidence="6 7">DGU5</strain>
    </source>
</reference>
<dbReference type="EMBL" id="JBDLBR010000009">
    <property type="protein sequence ID" value="MEN7538764.1"/>
    <property type="molecule type" value="Genomic_DNA"/>
</dbReference>
<evidence type="ECO:0000256" key="5">
    <source>
        <dbReference type="SAM" id="MobiDB-lite"/>
    </source>
</evidence>
<dbReference type="NCBIfam" id="NF033510">
    <property type="entry name" value="Ca_tandemer"/>
    <property type="match status" value="4"/>
</dbReference>
<feature type="region of interest" description="Disordered" evidence="5">
    <location>
        <begin position="2584"/>
        <end position="2605"/>
    </location>
</feature>
<dbReference type="InterPro" id="IPR013517">
    <property type="entry name" value="FG-GAP"/>
</dbReference>
<keyword evidence="3" id="KW-0378">Hydrolase</keyword>
<keyword evidence="4" id="KW-0325">Glycoprotein</keyword>
<dbReference type="SUPFAM" id="SSF50939">
    <property type="entry name" value="Sialidases"/>
    <property type="match status" value="1"/>
</dbReference>
<dbReference type="InterPro" id="IPR036278">
    <property type="entry name" value="Sialidase_sf"/>
</dbReference>
<dbReference type="InterPro" id="IPR011049">
    <property type="entry name" value="Serralysin-like_metalloprot_C"/>
</dbReference>